<dbReference type="STRING" id="323098.Nwi_1618"/>
<evidence type="ECO:0000313" key="2">
    <source>
        <dbReference type="EMBL" id="ABA04879.1"/>
    </source>
</evidence>
<organism evidence="2 3">
    <name type="scientific">Nitrobacter winogradskyi (strain ATCC 25391 / DSM 10237 / CIP 104748 / NCIMB 11846 / Nb-255)</name>
    <dbReference type="NCBI Taxonomy" id="323098"/>
    <lineage>
        <taxon>Bacteria</taxon>
        <taxon>Pseudomonadati</taxon>
        <taxon>Pseudomonadota</taxon>
        <taxon>Alphaproteobacteria</taxon>
        <taxon>Hyphomicrobiales</taxon>
        <taxon>Nitrobacteraceae</taxon>
        <taxon>Nitrobacter</taxon>
    </lineage>
</organism>
<keyword evidence="3" id="KW-1185">Reference proteome</keyword>
<dbReference type="EMBL" id="CP000115">
    <property type="protein sequence ID" value="ABA04879.1"/>
    <property type="molecule type" value="Genomic_DNA"/>
</dbReference>
<gene>
    <name evidence="2" type="ordered locus">Nwi_1618</name>
</gene>
<evidence type="ECO:0000256" key="1">
    <source>
        <dbReference type="SAM" id="MobiDB-lite"/>
    </source>
</evidence>
<accession>Q3SS62</accession>
<sequence length="349" mass="32630">MFKLFDRVKVNTPTTGTGDVTFGSVSSNAFVTPAEAGAGDGDTVRYLIVDGTDFEVGIGTIKSGVTAMERTTVKESKIGGTAGTSKINLSGVAALSLTASAADILVPGNNLADLDDADEALDNLGATTVGKALFTAADAENARAALDLSDTLPTTQVFTSGAGTYTTPAGCKWIEVEMIGGGGGGAGSATSAGNGGAGGNTTFGSLTANGGAGAANAAGGAGGTASGGYFNKAGASGGHGSGLTSQWGGRGAASTFGDGGHEGQPNQAVGGTATANSGAGGGGAGCGATVNSGGGGGSGGYLRAIINNPSASYSYAVGAAGTAGTAGSGGVAGGAGGSGVIMVTEHYGP</sequence>
<proteinExistence type="predicted"/>
<dbReference type="AlphaFoldDB" id="Q3SS62"/>
<name>Q3SS62_NITWN</name>
<protein>
    <submittedName>
        <fullName evidence="2">Uncharacterized protein</fullName>
    </submittedName>
</protein>
<evidence type="ECO:0000313" key="3">
    <source>
        <dbReference type="Proteomes" id="UP000002531"/>
    </source>
</evidence>
<dbReference type="KEGG" id="nwi:Nwi_1618"/>
<feature type="region of interest" description="Disordered" evidence="1">
    <location>
        <begin position="240"/>
        <end position="274"/>
    </location>
</feature>
<reference evidence="2 3" key="1">
    <citation type="journal article" date="2006" name="Appl. Environ. Microbiol.">
        <title>Genome sequence of the chemolithoautotrophic nitrite-oxidizing bacterium Nitrobacter winogradskyi Nb-255.</title>
        <authorList>
            <person name="Starkenburg S.R."/>
            <person name="Chain P.S."/>
            <person name="Sayavedra-Soto L.A."/>
            <person name="Hauser L."/>
            <person name="Land M.L."/>
            <person name="Larimer F.W."/>
            <person name="Malfatti S.A."/>
            <person name="Klotz M.G."/>
            <person name="Bottomley P.J."/>
            <person name="Arp D.J."/>
            <person name="Hickey W.J."/>
        </authorList>
    </citation>
    <scope>NUCLEOTIDE SEQUENCE [LARGE SCALE GENOMIC DNA]</scope>
    <source>
        <strain evidence="3">ATCC 25391 / DSM 10237 / CIP 104748 / NCIMB 11846 / Nb-255</strain>
    </source>
</reference>
<dbReference type="HOGENOM" id="CLU_794174_0_0_5"/>
<dbReference type="Proteomes" id="UP000002531">
    <property type="component" value="Chromosome"/>
</dbReference>
<dbReference type="RefSeq" id="WP_011314883.1">
    <property type="nucleotide sequence ID" value="NC_007406.1"/>
</dbReference>
<dbReference type="eggNOG" id="ENOG503376F">
    <property type="taxonomic scope" value="Bacteria"/>
</dbReference>